<gene>
    <name evidence="2" type="ORF">BJ508DRAFT_334797</name>
</gene>
<dbReference type="InterPro" id="IPR036047">
    <property type="entry name" value="F-box-like_dom_sf"/>
</dbReference>
<keyword evidence="3" id="KW-1185">Reference proteome</keyword>
<sequence>MSPPTPLPPVAVGTSSSAFRHLPTEIIELIFIQLPDPHTYLRLSTISRRFRSIAVSKYIRRKFSSQWFESNCDDTQWEQPAVCIHRDYFEEWKYPLRPKGSWEVPNIVGKLDTQGLFYNNGSGYGNSRWGCLSGWSTSKRENYMTKVLPRRLGRSKKPLEELVMDIEDVVMGWDMVRTWERVPIEDRDSDDGNANRTVIAFRYWEQREGYHGCLCGRNVEFYYERSQSRLTKRARELYDEVDCAESGRDLKKRNLQEKQY</sequence>
<protein>
    <recommendedName>
        <fullName evidence="1">F-box domain-containing protein</fullName>
    </recommendedName>
</protein>
<dbReference type="SMART" id="SM00256">
    <property type="entry name" value="FBOX"/>
    <property type="match status" value="1"/>
</dbReference>
<reference evidence="2 3" key="1">
    <citation type="journal article" date="2018" name="Nat. Ecol. Evol.">
        <title>Pezizomycetes genomes reveal the molecular basis of ectomycorrhizal truffle lifestyle.</title>
        <authorList>
            <person name="Murat C."/>
            <person name="Payen T."/>
            <person name="Noel B."/>
            <person name="Kuo A."/>
            <person name="Morin E."/>
            <person name="Chen J."/>
            <person name="Kohler A."/>
            <person name="Krizsan K."/>
            <person name="Balestrini R."/>
            <person name="Da Silva C."/>
            <person name="Montanini B."/>
            <person name="Hainaut M."/>
            <person name="Levati E."/>
            <person name="Barry K.W."/>
            <person name="Belfiori B."/>
            <person name="Cichocki N."/>
            <person name="Clum A."/>
            <person name="Dockter R.B."/>
            <person name="Fauchery L."/>
            <person name="Guy J."/>
            <person name="Iotti M."/>
            <person name="Le Tacon F."/>
            <person name="Lindquist E.A."/>
            <person name="Lipzen A."/>
            <person name="Malagnac F."/>
            <person name="Mello A."/>
            <person name="Molinier V."/>
            <person name="Miyauchi S."/>
            <person name="Poulain J."/>
            <person name="Riccioni C."/>
            <person name="Rubini A."/>
            <person name="Sitrit Y."/>
            <person name="Splivallo R."/>
            <person name="Traeger S."/>
            <person name="Wang M."/>
            <person name="Zifcakova L."/>
            <person name="Wipf D."/>
            <person name="Zambonelli A."/>
            <person name="Paolocci F."/>
            <person name="Nowrousian M."/>
            <person name="Ottonello S."/>
            <person name="Baldrian P."/>
            <person name="Spatafora J.W."/>
            <person name="Henrissat B."/>
            <person name="Nagy L.G."/>
            <person name="Aury J.M."/>
            <person name="Wincker P."/>
            <person name="Grigoriev I.V."/>
            <person name="Bonfante P."/>
            <person name="Martin F.M."/>
        </authorList>
    </citation>
    <scope>NUCLEOTIDE SEQUENCE [LARGE SCALE GENOMIC DNA]</scope>
    <source>
        <strain evidence="2 3">RN42</strain>
    </source>
</reference>
<dbReference type="PROSITE" id="PS50181">
    <property type="entry name" value="FBOX"/>
    <property type="match status" value="1"/>
</dbReference>
<dbReference type="SUPFAM" id="SSF81383">
    <property type="entry name" value="F-box domain"/>
    <property type="match status" value="1"/>
</dbReference>
<accession>A0A3N4HGM9</accession>
<evidence type="ECO:0000313" key="2">
    <source>
        <dbReference type="EMBL" id="RPA72677.1"/>
    </source>
</evidence>
<dbReference type="Pfam" id="PF12937">
    <property type="entry name" value="F-box-like"/>
    <property type="match status" value="1"/>
</dbReference>
<proteinExistence type="predicted"/>
<dbReference type="CDD" id="cd09917">
    <property type="entry name" value="F-box_SF"/>
    <property type="match status" value="1"/>
</dbReference>
<name>A0A3N4HGM9_ASCIM</name>
<evidence type="ECO:0000313" key="3">
    <source>
        <dbReference type="Proteomes" id="UP000275078"/>
    </source>
</evidence>
<dbReference type="InterPro" id="IPR001810">
    <property type="entry name" value="F-box_dom"/>
</dbReference>
<dbReference type="AlphaFoldDB" id="A0A3N4HGM9"/>
<organism evidence="2 3">
    <name type="scientific">Ascobolus immersus RN42</name>
    <dbReference type="NCBI Taxonomy" id="1160509"/>
    <lineage>
        <taxon>Eukaryota</taxon>
        <taxon>Fungi</taxon>
        <taxon>Dikarya</taxon>
        <taxon>Ascomycota</taxon>
        <taxon>Pezizomycotina</taxon>
        <taxon>Pezizomycetes</taxon>
        <taxon>Pezizales</taxon>
        <taxon>Ascobolaceae</taxon>
        <taxon>Ascobolus</taxon>
    </lineage>
</organism>
<feature type="domain" description="F-box" evidence="1">
    <location>
        <begin position="16"/>
        <end position="63"/>
    </location>
</feature>
<evidence type="ECO:0000259" key="1">
    <source>
        <dbReference type="PROSITE" id="PS50181"/>
    </source>
</evidence>
<dbReference type="EMBL" id="ML119851">
    <property type="protein sequence ID" value="RPA72677.1"/>
    <property type="molecule type" value="Genomic_DNA"/>
</dbReference>
<dbReference type="Proteomes" id="UP000275078">
    <property type="component" value="Unassembled WGS sequence"/>
</dbReference>